<evidence type="ECO:0000313" key="2">
    <source>
        <dbReference type="EMBL" id="MFC0215778.1"/>
    </source>
</evidence>
<name>A0ABV6DTB4_9BACL</name>
<feature type="region of interest" description="Disordered" evidence="1">
    <location>
        <begin position="44"/>
        <end position="66"/>
    </location>
</feature>
<proteinExistence type="predicted"/>
<organism evidence="2 3">
    <name type="scientific">Paenibacillus chartarius</name>
    <dbReference type="NCBI Taxonomy" id="747481"/>
    <lineage>
        <taxon>Bacteria</taxon>
        <taxon>Bacillati</taxon>
        <taxon>Bacillota</taxon>
        <taxon>Bacilli</taxon>
        <taxon>Bacillales</taxon>
        <taxon>Paenibacillaceae</taxon>
        <taxon>Paenibacillus</taxon>
    </lineage>
</organism>
<keyword evidence="3" id="KW-1185">Reference proteome</keyword>
<dbReference type="RefSeq" id="WP_377473294.1">
    <property type="nucleotide sequence ID" value="NZ_JBHLWN010000102.1"/>
</dbReference>
<reference evidence="2 3" key="1">
    <citation type="submission" date="2024-09" db="EMBL/GenBank/DDBJ databases">
        <authorList>
            <person name="Sun Q."/>
            <person name="Mori K."/>
        </authorList>
    </citation>
    <scope>NUCLEOTIDE SEQUENCE [LARGE SCALE GENOMIC DNA]</scope>
    <source>
        <strain evidence="2 3">CCM 7759</strain>
    </source>
</reference>
<comment type="caution">
    <text evidence="2">The sequence shown here is derived from an EMBL/GenBank/DDBJ whole genome shotgun (WGS) entry which is preliminary data.</text>
</comment>
<dbReference type="Proteomes" id="UP001589776">
    <property type="component" value="Unassembled WGS sequence"/>
</dbReference>
<dbReference type="EMBL" id="JBHLWN010000102">
    <property type="protein sequence ID" value="MFC0215778.1"/>
    <property type="molecule type" value="Genomic_DNA"/>
</dbReference>
<protein>
    <submittedName>
        <fullName evidence="2">Uncharacterized protein</fullName>
    </submittedName>
</protein>
<sequence>MKSKKNRIHLNLRKGEGEMLDSLYNELELLNESLETYEIDSKKQLLAQSQSKTERTLRKTSKVKRQ</sequence>
<accession>A0ABV6DTB4</accession>
<gene>
    <name evidence="2" type="ORF">ACFFK0_25605</name>
</gene>
<evidence type="ECO:0000313" key="3">
    <source>
        <dbReference type="Proteomes" id="UP001589776"/>
    </source>
</evidence>
<evidence type="ECO:0000256" key="1">
    <source>
        <dbReference type="SAM" id="MobiDB-lite"/>
    </source>
</evidence>